<dbReference type="AlphaFoldDB" id="A0AAD1XTA8"/>
<protein>
    <submittedName>
        <fullName evidence="1">Uncharacterized protein</fullName>
    </submittedName>
</protein>
<evidence type="ECO:0000313" key="1">
    <source>
        <dbReference type="EMBL" id="CAI2378528.1"/>
    </source>
</evidence>
<proteinExistence type="predicted"/>
<accession>A0AAD1XTA8</accession>
<sequence>MEDIISEEKNIESSLNDLMKTLPSYHLRNWSFLKQYAFFDPIVYSRDAESFTNYSKVEDIVFNYTKKYREITKLKKACQNLKKISSLKIIGSKHTYTESLKIYNVYPLLYKVTRFVSFDGMKIQRKCFQRIFAICNKTEEICFIDCIIMTKGFDLSEISESLQFGVKKLEFYLCADPERQDGFPNKFEKVFYSILRSNLRNSLEEVEITATETYQHFDDEVEQEYDSYHIKLKISHVRDI</sequence>
<comment type="caution">
    <text evidence="1">The sequence shown here is derived from an EMBL/GenBank/DDBJ whole genome shotgun (WGS) entry which is preliminary data.</text>
</comment>
<gene>
    <name evidence="1" type="ORF">ECRASSUSDP1_LOCUS19925</name>
</gene>
<reference evidence="1" key="1">
    <citation type="submission" date="2023-07" db="EMBL/GenBank/DDBJ databases">
        <authorList>
            <consortium name="AG Swart"/>
            <person name="Singh M."/>
            <person name="Singh A."/>
            <person name="Seah K."/>
            <person name="Emmerich C."/>
        </authorList>
    </citation>
    <scope>NUCLEOTIDE SEQUENCE</scope>
    <source>
        <strain evidence="1">DP1</strain>
    </source>
</reference>
<keyword evidence="2" id="KW-1185">Reference proteome</keyword>
<dbReference type="EMBL" id="CAMPGE010020262">
    <property type="protein sequence ID" value="CAI2378528.1"/>
    <property type="molecule type" value="Genomic_DNA"/>
</dbReference>
<dbReference type="Proteomes" id="UP001295684">
    <property type="component" value="Unassembled WGS sequence"/>
</dbReference>
<evidence type="ECO:0000313" key="2">
    <source>
        <dbReference type="Proteomes" id="UP001295684"/>
    </source>
</evidence>
<name>A0AAD1XTA8_EUPCR</name>
<organism evidence="1 2">
    <name type="scientific">Euplotes crassus</name>
    <dbReference type="NCBI Taxonomy" id="5936"/>
    <lineage>
        <taxon>Eukaryota</taxon>
        <taxon>Sar</taxon>
        <taxon>Alveolata</taxon>
        <taxon>Ciliophora</taxon>
        <taxon>Intramacronucleata</taxon>
        <taxon>Spirotrichea</taxon>
        <taxon>Hypotrichia</taxon>
        <taxon>Euplotida</taxon>
        <taxon>Euplotidae</taxon>
        <taxon>Moneuplotes</taxon>
    </lineage>
</organism>